<dbReference type="PaxDb" id="29760-VIT_02s0033g01230.t01"/>
<evidence type="ECO:0000313" key="2">
    <source>
        <dbReference type="Proteomes" id="UP000009183"/>
    </source>
</evidence>
<sequence length="68" mass="8144">METSSRKFSKEKDQILTRPTVRFMLLNRPTCCNKHMIDMVMKKRTRILQRFYTYCSRRLGDALGREVG</sequence>
<reference evidence="2" key="1">
    <citation type="journal article" date="2007" name="Nature">
        <title>The grapevine genome sequence suggests ancestral hexaploidization in major angiosperm phyla.</title>
        <authorList>
            <consortium name="The French-Italian Public Consortium for Grapevine Genome Characterization."/>
            <person name="Jaillon O."/>
            <person name="Aury J.-M."/>
            <person name="Noel B."/>
            <person name="Policriti A."/>
            <person name="Clepet C."/>
            <person name="Casagrande A."/>
            <person name="Choisne N."/>
            <person name="Aubourg S."/>
            <person name="Vitulo N."/>
            <person name="Jubin C."/>
            <person name="Vezzi A."/>
            <person name="Legeai F."/>
            <person name="Hugueney P."/>
            <person name="Dasilva C."/>
            <person name="Horner D."/>
            <person name="Mica E."/>
            <person name="Jublot D."/>
            <person name="Poulain J."/>
            <person name="Bruyere C."/>
            <person name="Billault A."/>
            <person name="Segurens B."/>
            <person name="Gouyvenoux M."/>
            <person name="Ugarte E."/>
            <person name="Cattonaro F."/>
            <person name="Anthouard V."/>
            <person name="Vico V."/>
            <person name="Del Fabbro C."/>
            <person name="Alaux M."/>
            <person name="Di Gaspero G."/>
            <person name="Dumas V."/>
            <person name="Felice N."/>
            <person name="Paillard S."/>
            <person name="Juman I."/>
            <person name="Moroldo M."/>
            <person name="Scalabrin S."/>
            <person name="Canaguier A."/>
            <person name="Le Clainche I."/>
            <person name="Malacrida G."/>
            <person name="Durand E."/>
            <person name="Pesole G."/>
            <person name="Laucou V."/>
            <person name="Chatelet P."/>
            <person name="Merdinoglu D."/>
            <person name="Delledonne M."/>
            <person name="Pezzotti M."/>
            <person name="Lecharny A."/>
            <person name="Scarpelli C."/>
            <person name="Artiguenave F."/>
            <person name="Pe M.E."/>
            <person name="Valle G."/>
            <person name="Morgante M."/>
            <person name="Caboche M."/>
            <person name="Adam-Blondon A.-F."/>
            <person name="Weissenbach J."/>
            <person name="Quetier F."/>
            <person name="Wincker P."/>
        </authorList>
    </citation>
    <scope>NUCLEOTIDE SEQUENCE [LARGE SCALE GENOMIC DNA]</scope>
    <source>
        <strain evidence="2">cv. Pinot noir / PN40024</strain>
    </source>
</reference>
<keyword evidence="2" id="KW-1185">Reference proteome</keyword>
<organism evidence="1 2">
    <name type="scientific">Vitis vinifera</name>
    <name type="common">Grape</name>
    <dbReference type="NCBI Taxonomy" id="29760"/>
    <lineage>
        <taxon>Eukaryota</taxon>
        <taxon>Viridiplantae</taxon>
        <taxon>Streptophyta</taxon>
        <taxon>Embryophyta</taxon>
        <taxon>Tracheophyta</taxon>
        <taxon>Spermatophyta</taxon>
        <taxon>Magnoliopsida</taxon>
        <taxon>eudicotyledons</taxon>
        <taxon>Gunneridae</taxon>
        <taxon>Pentapetalae</taxon>
        <taxon>rosids</taxon>
        <taxon>Vitales</taxon>
        <taxon>Vitaceae</taxon>
        <taxon>Viteae</taxon>
        <taxon>Vitis</taxon>
    </lineage>
</organism>
<proteinExistence type="predicted"/>
<dbReference type="EMBL" id="FN596505">
    <property type="protein sequence ID" value="CBI37460.3"/>
    <property type="molecule type" value="Genomic_DNA"/>
</dbReference>
<accession>D7U3Z1</accession>
<dbReference type="AlphaFoldDB" id="D7U3Z1"/>
<dbReference type="HOGENOM" id="CLU_2799207_0_0_1"/>
<dbReference type="InParanoid" id="D7U3Z1"/>
<evidence type="ECO:0000313" key="1">
    <source>
        <dbReference type="EMBL" id="CBI37460.3"/>
    </source>
</evidence>
<name>D7U3Z1_VITVI</name>
<gene>
    <name evidence="1" type="ordered locus">VIT_02s0033g01230</name>
</gene>
<dbReference type="Proteomes" id="UP000009183">
    <property type="component" value="Chromosome 2"/>
</dbReference>
<protein>
    <submittedName>
        <fullName evidence="1">Uncharacterized protein</fullName>
    </submittedName>
</protein>